<reference evidence="3 4" key="1">
    <citation type="journal article" date="2022" name="Gigascience">
        <title>A chromosome-level genome assembly and annotation of the desert horned lizard, Phrynosoma platyrhinos, provides insight into chromosomal rearrangements among reptiles.</title>
        <authorList>
            <person name="Koochekian N."/>
            <person name="Ascanio A."/>
            <person name="Farleigh K."/>
            <person name="Card D.C."/>
            <person name="Schield D.R."/>
            <person name="Castoe T.A."/>
            <person name="Jezkova T."/>
        </authorList>
    </citation>
    <scope>NUCLEOTIDE SEQUENCE [LARGE SCALE GENOMIC DNA]</scope>
    <source>
        <strain evidence="3">NK-2021</strain>
    </source>
</reference>
<feature type="domain" description="GST C-terminal" evidence="2">
    <location>
        <begin position="188"/>
        <end position="334"/>
    </location>
</feature>
<dbReference type="EMBL" id="JAIPUX010005290">
    <property type="protein sequence ID" value="KAH0615895.1"/>
    <property type="molecule type" value="Genomic_DNA"/>
</dbReference>
<comment type="caution">
    <text evidence="3">The sequence shown here is derived from an EMBL/GenBank/DDBJ whole genome shotgun (WGS) entry which is preliminary data.</text>
</comment>
<name>A0ABQ7SEY0_PHRPL</name>
<dbReference type="InterPro" id="IPR010987">
    <property type="entry name" value="Glutathione-S-Trfase_C-like"/>
</dbReference>
<keyword evidence="4" id="KW-1185">Reference proteome</keyword>
<dbReference type="Gene3D" id="1.20.1050.10">
    <property type="match status" value="1"/>
</dbReference>
<dbReference type="SUPFAM" id="SSF47616">
    <property type="entry name" value="GST C-terminal domain-like"/>
    <property type="match status" value="1"/>
</dbReference>
<sequence>MKAVTEDHLYLDYVHQTGDCIFPLHTSVSLFLLSYCDCKSFRVFLVSPDETASNSLPASKVLPEDVDICFIKRDQLPLLVQSCSLPAIVEKDGRFCRAGLAVVLRQIIHKTHETDTSKEDILELLGFKKTCLKACAEVSEWTKLCEISIPLAVENFLQVSPDQHQSIPEEILQLEKKLGEPVRVHNDDKIRRQKVQQQKTFDKKSNDVSSQGENVTDVLEPCGADLELRVALSKLTLQKIQGATSREPSHIRKMKTSELPELEHVFAEGLYFTLADVVLFPCIHQFLGFTKNNQVDISSLPLISSWYQRVQEVPGIKRAAAKCNMQICQYVGPFSLSDEHLQGISTASDKPEQELGDSHFIGGPRPTMTKLMMLLADIRIGISPIKLQENGIEAKFSPHPCASWVLDWDNLPAAVNPGKGTDFPFVFLFVGIMLTFFLAARA</sequence>
<evidence type="ECO:0000256" key="1">
    <source>
        <dbReference type="SAM" id="Phobius"/>
    </source>
</evidence>
<evidence type="ECO:0000313" key="3">
    <source>
        <dbReference type="EMBL" id="KAH0615895.1"/>
    </source>
</evidence>
<organism evidence="3 4">
    <name type="scientific">Phrynosoma platyrhinos</name>
    <name type="common">Desert horned lizard</name>
    <dbReference type="NCBI Taxonomy" id="52577"/>
    <lineage>
        <taxon>Eukaryota</taxon>
        <taxon>Metazoa</taxon>
        <taxon>Chordata</taxon>
        <taxon>Craniata</taxon>
        <taxon>Vertebrata</taxon>
        <taxon>Euteleostomi</taxon>
        <taxon>Lepidosauria</taxon>
        <taxon>Squamata</taxon>
        <taxon>Bifurcata</taxon>
        <taxon>Unidentata</taxon>
        <taxon>Episquamata</taxon>
        <taxon>Toxicofera</taxon>
        <taxon>Iguania</taxon>
        <taxon>Phrynosomatidae</taxon>
        <taxon>Phrynosomatinae</taxon>
        <taxon>Phrynosoma</taxon>
    </lineage>
</organism>
<keyword evidence="1" id="KW-0812">Transmembrane</keyword>
<protein>
    <recommendedName>
        <fullName evidence="2">GST C-terminal domain-containing protein</fullName>
    </recommendedName>
</protein>
<dbReference type="PANTHER" id="PTHR13369">
    <property type="match status" value="1"/>
</dbReference>
<evidence type="ECO:0000313" key="4">
    <source>
        <dbReference type="Proteomes" id="UP000826234"/>
    </source>
</evidence>
<keyword evidence="1" id="KW-0472">Membrane</keyword>
<dbReference type="InterPro" id="IPR036282">
    <property type="entry name" value="Glutathione-S-Trfase_C_sf"/>
</dbReference>
<gene>
    <name evidence="3" type="ORF">JD844_026512</name>
</gene>
<keyword evidence="1" id="KW-1133">Transmembrane helix</keyword>
<feature type="transmembrane region" description="Helical" evidence="1">
    <location>
        <begin position="423"/>
        <end position="440"/>
    </location>
</feature>
<dbReference type="PANTHER" id="PTHR13369:SF0">
    <property type="entry name" value="GLUTATHIONE S-TRANSFERASE C-TERMINAL DOMAIN-CONTAINING PROTEIN"/>
    <property type="match status" value="1"/>
</dbReference>
<evidence type="ECO:0000259" key="2">
    <source>
        <dbReference type="PROSITE" id="PS50405"/>
    </source>
</evidence>
<dbReference type="Proteomes" id="UP000826234">
    <property type="component" value="Unassembled WGS sequence"/>
</dbReference>
<accession>A0ABQ7SEY0</accession>
<dbReference type="PROSITE" id="PS50405">
    <property type="entry name" value="GST_CTER"/>
    <property type="match status" value="1"/>
</dbReference>
<proteinExistence type="predicted"/>